<evidence type="ECO:0000256" key="7">
    <source>
        <dbReference type="ARBA" id="ARBA00023186"/>
    </source>
</evidence>
<dbReference type="GO" id="GO:0140662">
    <property type="term" value="F:ATP-dependent protein folding chaperone"/>
    <property type="evidence" value="ECO:0007669"/>
    <property type="project" value="InterPro"/>
</dbReference>
<dbReference type="CDD" id="cd16927">
    <property type="entry name" value="HATPase_Hsp90-like"/>
    <property type="match status" value="1"/>
</dbReference>
<evidence type="ECO:0000313" key="14">
    <source>
        <dbReference type="Proteomes" id="UP001321450"/>
    </source>
</evidence>
<dbReference type="NCBIfam" id="NF003555">
    <property type="entry name" value="PRK05218.1"/>
    <property type="match status" value="1"/>
</dbReference>
<evidence type="ECO:0000256" key="6">
    <source>
        <dbReference type="ARBA" id="ARBA00023016"/>
    </source>
</evidence>
<dbReference type="GO" id="GO:0005737">
    <property type="term" value="C:cytoplasm"/>
    <property type="evidence" value="ECO:0007669"/>
    <property type="project" value="UniProtKB-SubCell"/>
</dbReference>
<dbReference type="SMART" id="SM00387">
    <property type="entry name" value="HATPase_c"/>
    <property type="match status" value="1"/>
</dbReference>
<feature type="region of interest" description="A; substrate-binding" evidence="10">
    <location>
        <begin position="1"/>
        <end position="334"/>
    </location>
</feature>
<proteinExistence type="inferred from homology"/>
<dbReference type="Gene3D" id="3.30.565.10">
    <property type="entry name" value="Histidine kinase-like ATPase, C-terminal domain"/>
    <property type="match status" value="1"/>
</dbReference>
<dbReference type="Gene3D" id="3.40.50.11260">
    <property type="match status" value="1"/>
</dbReference>
<dbReference type="Pfam" id="PF00183">
    <property type="entry name" value="HSP90"/>
    <property type="match status" value="1"/>
</dbReference>
<evidence type="ECO:0000256" key="10">
    <source>
        <dbReference type="HAMAP-Rule" id="MF_00505"/>
    </source>
</evidence>
<feature type="binding site" evidence="11">
    <location>
        <position position="89"/>
    </location>
    <ligand>
        <name>ATP</name>
        <dbReference type="ChEBI" id="CHEBI:30616"/>
    </ligand>
</feature>
<comment type="caution">
    <text evidence="10">Lacks conserved residue(s) required for the propagation of feature annotation.</text>
</comment>
<dbReference type="InterPro" id="IPR003594">
    <property type="entry name" value="HATPase_dom"/>
</dbReference>
<feature type="binding site" evidence="11">
    <location>
        <position position="84"/>
    </location>
    <ligand>
        <name>ATP</name>
        <dbReference type="ChEBI" id="CHEBI:30616"/>
    </ligand>
</feature>
<sequence length="629" mass="71564">MSETLQNPETIGFQAEARQVLDLMIHSLYSNKEVFLRELISNAADAAEKLRFLALGDEGLYEGDSDLKIWIDVDKNARTLTVRDNGIGMTRQEVIDHIGTIARSGTRKFLESLTGDQAKDSQLIGQFGVGFYSAFIVADRVTLETRKAGVPAEEGVRWESDGQGEYRIATVTRPRRGTAVTLHLREGEDEFLDPVRLRQLIRKFSDHIPIPIVMKKENGDGEEVVNKASALWTRPRDEIRPDEYEEFYKHVAHDFEGPLAWLHSRVEGASDEYTLLLYLPRRAPFDLWDREPAHGVKLYVRRVFIMEDPKLMPRYLRFVRGIIDSDSLPLNVSREILQENRALERIRAGAVKKVLGLLEDLAKNEPDKYRTFWEQFGTVLKEGVIEDPKHRDRIARLLRFASTRDEGGEISLADYVARMKEGQEKIYYLVAENEQAARNSPHLEVFRHKGIEVLLLWEPVDEWLVAHLTEFEGKPLQSVAKGELDLGRLADDNEKKAQEMVAQAFQDALDKIRKALAGRVADVKLSRRLTDSPACLVLDAYGLSRRMESILKASGQLVPGSSKPILEINPKHPLVERLRDERDSKRFDDLSHLLYDQAVLAEGGQLEDPAAFVRRFNALLQEALGQKQA</sequence>
<evidence type="ECO:0000256" key="8">
    <source>
        <dbReference type="ARBA" id="ARBA00058590"/>
    </source>
</evidence>
<evidence type="ECO:0000256" key="9">
    <source>
        <dbReference type="ARBA" id="ARBA00070675"/>
    </source>
</evidence>
<dbReference type="FunFam" id="3.30.230.80:FF:000002">
    <property type="entry name" value="Molecular chaperone HtpG"/>
    <property type="match status" value="1"/>
</dbReference>
<protein>
    <recommendedName>
        <fullName evidence="9 10">Chaperone protein HtpG</fullName>
    </recommendedName>
    <alternativeName>
        <fullName evidence="10">Heat shock protein HtpG</fullName>
    </alternativeName>
    <alternativeName>
        <fullName evidence="10">High temperature protein G</fullName>
    </alternativeName>
</protein>
<keyword evidence="7 10" id="KW-0143">Chaperone</keyword>
<dbReference type="InterPro" id="IPR019805">
    <property type="entry name" value="Heat_shock_protein_90_CS"/>
</dbReference>
<keyword evidence="4 10" id="KW-0547">Nucleotide-binding</keyword>
<gene>
    <name evidence="10" type="primary">htpG</name>
    <name evidence="13" type="ORF">MIN45_P1237</name>
</gene>
<feature type="binding site" evidence="11">
    <location>
        <position position="38"/>
    </location>
    <ligand>
        <name>ATP</name>
        <dbReference type="ChEBI" id="CHEBI:30616"/>
    </ligand>
</feature>
<feature type="region of interest" description="C" evidence="10">
    <location>
        <begin position="550"/>
        <end position="629"/>
    </location>
</feature>
<dbReference type="AlphaFoldDB" id="A0AAU9CML4"/>
<feature type="binding site" evidence="11">
    <location>
        <begin position="104"/>
        <end position="105"/>
    </location>
    <ligand>
        <name>ATP</name>
        <dbReference type="ChEBI" id="CHEBI:30616"/>
    </ligand>
</feature>
<feature type="binding site" evidence="11">
    <location>
        <position position="178"/>
    </location>
    <ligand>
        <name>ATP</name>
        <dbReference type="ChEBI" id="CHEBI:30616"/>
    </ligand>
</feature>
<evidence type="ECO:0000256" key="4">
    <source>
        <dbReference type="ARBA" id="ARBA00022741"/>
    </source>
</evidence>
<dbReference type="InterPro" id="IPR020568">
    <property type="entry name" value="Ribosomal_Su5_D2-typ_SF"/>
</dbReference>
<dbReference type="FunFam" id="3.30.565.10:FF:000009">
    <property type="entry name" value="Molecular chaperone HtpG"/>
    <property type="match status" value="1"/>
</dbReference>
<dbReference type="Gene3D" id="1.20.120.790">
    <property type="entry name" value="Heat shock protein 90, C-terminal domain"/>
    <property type="match status" value="1"/>
</dbReference>
<dbReference type="SUPFAM" id="SSF54211">
    <property type="entry name" value="Ribosomal protein S5 domain 2-like"/>
    <property type="match status" value="1"/>
</dbReference>
<evidence type="ECO:0000259" key="12">
    <source>
        <dbReference type="SMART" id="SM00387"/>
    </source>
</evidence>
<dbReference type="InterPro" id="IPR036890">
    <property type="entry name" value="HATPase_C_sf"/>
</dbReference>
<comment type="subcellular location">
    <subcellularLocation>
        <location evidence="1 10">Cytoplasm</location>
    </subcellularLocation>
</comment>
<dbReference type="SUPFAM" id="SSF110942">
    <property type="entry name" value="HSP90 C-terminal domain"/>
    <property type="match status" value="1"/>
</dbReference>
<evidence type="ECO:0000256" key="3">
    <source>
        <dbReference type="ARBA" id="ARBA00022490"/>
    </source>
</evidence>
<dbReference type="InterPro" id="IPR020575">
    <property type="entry name" value="Hsp90_N"/>
</dbReference>
<evidence type="ECO:0000256" key="1">
    <source>
        <dbReference type="ARBA" id="ARBA00004496"/>
    </source>
</evidence>
<dbReference type="InterPro" id="IPR037196">
    <property type="entry name" value="HSP90_C"/>
</dbReference>
<accession>A0AAU9CML4</accession>
<dbReference type="GO" id="GO:0051082">
    <property type="term" value="F:unfolded protein binding"/>
    <property type="evidence" value="ECO:0007669"/>
    <property type="project" value="UniProtKB-UniRule"/>
</dbReference>
<feature type="binding site" evidence="11">
    <location>
        <position position="42"/>
    </location>
    <ligand>
        <name>ATP</name>
        <dbReference type="ChEBI" id="CHEBI:30616"/>
    </ligand>
</feature>
<evidence type="ECO:0000256" key="11">
    <source>
        <dbReference type="PIRSR" id="PIRSR002583-1"/>
    </source>
</evidence>
<dbReference type="EMBL" id="AP024718">
    <property type="protein sequence ID" value="BCX88867.1"/>
    <property type="molecule type" value="Genomic_DNA"/>
</dbReference>
<comment type="subunit">
    <text evidence="10">Homodimer.</text>
</comment>
<dbReference type="GO" id="GO:0016887">
    <property type="term" value="F:ATP hydrolysis activity"/>
    <property type="evidence" value="ECO:0007669"/>
    <property type="project" value="InterPro"/>
</dbReference>
<name>A0AAU9CML4_9GAMM</name>
<dbReference type="Gene3D" id="3.30.230.80">
    <property type="match status" value="1"/>
</dbReference>
<dbReference type="Pfam" id="PF13589">
    <property type="entry name" value="HATPase_c_3"/>
    <property type="match status" value="1"/>
</dbReference>
<dbReference type="InterPro" id="IPR001404">
    <property type="entry name" value="Hsp90_fam"/>
</dbReference>
<dbReference type="RefSeq" id="WP_286291068.1">
    <property type="nucleotide sequence ID" value="NZ_AP024718.1"/>
</dbReference>
<dbReference type="PRINTS" id="PR00775">
    <property type="entry name" value="HEATSHOCK90"/>
</dbReference>
<dbReference type="PIRSF" id="PIRSF002583">
    <property type="entry name" value="Hsp90"/>
    <property type="match status" value="1"/>
</dbReference>
<reference evidence="14" key="1">
    <citation type="journal article" date="2024" name="Int. J. Syst. Evol. Microbiol.">
        <title>Methylomarinovum tepidoasis sp. nov., a moderately thermophilic methanotroph of the family Methylothermaceae isolated from a deep-sea hydrothermal field.</title>
        <authorList>
            <person name="Hirayama H."/>
            <person name="Takaki Y."/>
            <person name="Abe M."/>
            <person name="Miyazaki M."/>
            <person name="Uematsu K."/>
            <person name="Matsui Y."/>
            <person name="Takai K."/>
        </authorList>
    </citation>
    <scope>NUCLEOTIDE SEQUENCE [LARGE SCALE GENOMIC DNA]</scope>
    <source>
        <strain evidence="14">IN45</strain>
    </source>
</reference>
<dbReference type="SUPFAM" id="SSF55874">
    <property type="entry name" value="ATPase domain of HSP90 chaperone/DNA topoisomerase II/histidine kinase"/>
    <property type="match status" value="1"/>
</dbReference>
<organism evidence="13 14">
    <name type="scientific">Methylomarinovum tepidoasis</name>
    <dbReference type="NCBI Taxonomy" id="2840183"/>
    <lineage>
        <taxon>Bacteria</taxon>
        <taxon>Pseudomonadati</taxon>
        <taxon>Pseudomonadota</taxon>
        <taxon>Gammaproteobacteria</taxon>
        <taxon>Methylococcales</taxon>
        <taxon>Methylothermaceae</taxon>
        <taxon>Methylomarinovum</taxon>
    </lineage>
</organism>
<comment type="function">
    <text evidence="8 10">Molecular chaperone. Has ATPase activity.</text>
</comment>
<evidence type="ECO:0000256" key="2">
    <source>
        <dbReference type="ARBA" id="ARBA00008239"/>
    </source>
</evidence>
<evidence type="ECO:0000256" key="5">
    <source>
        <dbReference type="ARBA" id="ARBA00022840"/>
    </source>
</evidence>
<dbReference type="KEGG" id="meiy:MIN45_P1237"/>
<feature type="binding site" evidence="11">
    <location>
        <position position="334"/>
    </location>
    <ligand>
        <name>ATP</name>
        <dbReference type="ChEBI" id="CHEBI:30616"/>
    </ligand>
</feature>
<dbReference type="GO" id="GO:0005524">
    <property type="term" value="F:ATP binding"/>
    <property type="evidence" value="ECO:0007669"/>
    <property type="project" value="UniProtKB-UniRule"/>
</dbReference>
<keyword evidence="3 10" id="KW-0963">Cytoplasm</keyword>
<evidence type="ECO:0000313" key="13">
    <source>
        <dbReference type="EMBL" id="BCX88867.1"/>
    </source>
</evidence>
<dbReference type="HAMAP" id="MF_00505">
    <property type="entry name" value="HSP90"/>
    <property type="match status" value="1"/>
</dbReference>
<feature type="binding site" evidence="11">
    <location>
        <begin position="126"/>
        <end position="131"/>
    </location>
    <ligand>
        <name>ATP</name>
        <dbReference type="ChEBI" id="CHEBI:30616"/>
    </ligand>
</feature>
<feature type="domain" description="Histidine kinase/HSP90-like ATPase" evidence="12">
    <location>
        <begin position="31"/>
        <end position="188"/>
    </location>
</feature>
<dbReference type="Proteomes" id="UP001321450">
    <property type="component" value="Chromosome"/>
</dbReference>
<keyword evidence="14" id="KW-1185">Reference proteome</keyword>
<dbReference type="PROSITE" id="PS00298">
    <property type="entry name" value="HSP90"/>
    <property type="match status" value="1"/>
</dbReference>
<comment type="similarity">
    <text evidence="2 10">Belongs to the heat shock protein 90 family.</text>
</comment>
<keyword evidence="6 10" id="KW-0346">Stress response</keyword>
<keyword evidence="5 10" id="KW-0067">ATP-binding</keyword>
<dbReference type="PANTHER" id="PTHR11528">
    <property type="entry name" value="HEAT SHOCK PROTEIN 90 FAMILY MEMBER"/>
    <property type="match status" value="1"/>
</dbReference>